<protein>
    <recommendedName>
        <fullName evidence="2">CSD domain-containing protein</fullName>
    </recommendedName>
</protein>
<dbReference type="AlphaFoldDB" id="A0A0W1JF61"/>
<dbReference type="PANTHER" id="PTHR39965:SF1">
    <property type="entry name" value="CRISPR SYSTEM CMR SUBUNIT CMR6"/>
    <property type="match status" value="1"/>
</dbReference>
<reference evidence="3 4" key="1">
    <citation type="submission" date="2015-12" db="EMBL/GenBank/DDBJ databases">
        <title>Draft Genome Sequence of Desulfitobacterium hafniense Strain DH, a Sulfate-reducing Bacterium Isolated from Paddy Soils.</title>
        <authorList>
            <person name="Bao P."/>
            <person name="Zhang X."/>
            <person name="Li G."/>
        </authorList>
    </citation>
    <scope>NUCLEOTIDE SEQUENCE [LARGE SCALE GENOMIC DNA]</scope>
    <source>
        <strain evidence="3 4">DH</strain>
    </source>
</reference>
<dbReference type="NCBIfam" id="TIGR01898">
    <property type="entry name" value="cas_TM1791_cmr6"/>
    <property type="match status" value="1"/>
</dbReference>
<comment type="caution">
    <text evidence="3">The sequence shown here is derived from an EMBL/GenBank/DDBJ whole genome shotgun (WGS) entry which is preliminary data.</text>
</comment>
<dbReference type="Proteomes" id="UP000054623">
    <property type="component" value="Unassembled WGS sequence"/>
</dbReference>
<dbReference type="GO" id="GO:0051607">
    <property type="term" value="P:defense response to virus"/>
    <property type="evidence" value="ECO:0007669"/>
    <property type="project" value="UniProtKB-KW"/>
</dbReference>
<dbReference type="InterPro" id="IPR011129">
    <property type="entry name" value="CSD"/>
</dbReference>
<dbReference type="InterPro" id="IPR010172">
    <property type="entry name" value="CRISPR-assoc_prot_TM1791"/>
</dbReference>
<dbReference type="SMART" id="SM00357">
    <property type="entry name" value="CSP"/>
    <property type="match status" value="1"/>
</dbReference>
<dbReference type="EMBL" id="LOCK01000050">
    <property type="protein sequence ID" value="KTE90034.1"/>
    <property type="molecule type" value="Genomic_DNA"/>
</dbReference>
<name>A0A0W1JF61_DESHA</name>
<dbReference type="Pfam" id="PF03787">
    <property type="entry name" value="RAMPs"/>
    <property type="match status" value="1"/>
</dbReference>
<proteinExistence type="predicted"/>
<dbReference type="Gene3D" id="2.40.50.140">
    <property type="entry name" value="Nucleic acid-binding proteins"/>
    <property type="match status" value="1"/>
</dbReference>
<dbReference type="PROSITE" id="PS51857">
    <property type="entry name" value="CSD_2"/>
    <property type="match status" value="1"/>
</dbReference>
<accession>A0A0W1JF61</accession>
<evidence type="ECO:0000313" key="4">
    <source>
        <dbReference type="Proteomes" id="UP000054623"/>
    </source>
</evidence>
<keyword evidence="1" id="KW-0051">Antiviral defense</keyword>
<dbReference type="InterPro" id="IPR012340">
    <property type="entry name" value="NA-bd_OB-fold"/>
</dbReference>
<dbReference type="SUPFAM" id="SSF50249">
    <property type="entry name" value="Nucleic acid-binding proteins"/>
    <property type="match status" value="1"/>
</dbReference>
<evidence type="ECO:0000313" key="3">
    <source>
        <dbReference type="EMBL" id="KTE90034.1"/>
    </source>
</evidence>
<evidence type="ECO:0000259" key="2">
    <source>
        <dbReference type="PROSITE" id="PS51857"/>
    </source>
</evidence>
<sequence>MKLKGIVKKYFSNQGYGFIDDNSDRKIFFHCSQVDNLENIGEGAWVEFEIKKDSKGRWEAKNILTLPHDKGANGTYQKSKALPKGVPEPDKQHYFPKDTQQIIDPCDIDNYYLKLNKAAASFQNKDSRKFSFVMLDRKKPPFQVTPVFKNIDFSGLCQRQKSAIADAGFDFIQMKFEPDWRLIVGLGQHSIFETSICLHHIYGFPYIPASALKGLVRNWIITRVFAQVEGNGEKGALSDRGFCKIFGSPKNSIYGNYQGEVCFFDALPIVEPKIVFDVMTPHYGPYYSNGEPPADYYSPNPIDFLAVENTAFIVTVGIKKEDDKPLQTGVFSEKTPMQVVEQWMTECLAEHGVGAKTAVGYGVGELNQV</sequence>
<dbReference type="GO" id="GO:0003676">
    <property type="term" value="F:nucleic acid binding"/>
    <property type="evidence" value="ECO:0007669"/>
    <property type="project" value="InterPro"/>
</dbReference>
<dbReference type="PANTHER" id="PTHR39965">
    <property type="entry name" value="CRISPR SYSTEM CMR SUBUNIT CMR6"/>
    <property type="match status" value="1"/>
</dbReference>
<organism evidence="3 4">
    <name type="scientific">Desulfitobacterium hafniense</name>
    <name type="common">Desulfitobacterium frappieri</name>
    <dbReference type="NCBI Taxonomy" id="49338"/>
    <lineage>
        <taxon>Bacteria</taxon>
        <taxon>Bacillati</taxon>
        <taxon>Bacillota</taxon>
        <taxon>Clostridia</taxon>
        <taxon>Eubacteriales</taxon>
        <taxon>Desulfitobacteriaceae</taxon>
        <taxon>Desulfitobacterium</taxon>
    </lineage>
</organism>
<dbReference type="InterPro" id="IPR002059">
    <property type="entry name" value="CSP_DNA-bd"/>
</dbReference>
<evidence type="ECO:0000256" key="1">
    <source>
        <dbReference type="ARBA" id="ARBA00023118"/>
    </source>
</evidence>
<dbReference type="InterPro" id="IPR005537">
    <property type="entry name" value="RAMP_III_fam"/>
</dbReference>
<feature type="domain" description="CSD" evidence="2">
    <location>
        <begin position="2"/>
        <end position="65"/>
    </location>
</feature>
<dbReference type="Pfam" id="PF00313">
    <property type="entry name" value="CSD"/>
    <property type="match status" value="1"/>
</dbReference>
<gene>
    <name evidence="3" type="ORF">AT727_08890</name>
</gene>